<dbReference type="InterPro" id="IPR010732">
    <property type="entry name" value="T6SS_TssG-like"/>
</dbReference>
<dbReference type="RefSeq" id="WP_379509915.1">
    <property type="nucleotide sequence ID" value="NZ_JBHRTQ010000007.1"/>
</dbReference>
<evidence type="ECO:0000313" key="1">
    <source>
        <dbReference type="EMBL" id="MFC3174566.1"/>
    </source>
</evidence>
<protein>
    <submittedName>
        <fullName evidence="1">Type VI secretion system baseplate subunit TssG</fullName>
    </submittedName>
</protein>
<accession>A0ABV7ITM2</accession>
<comment type="caution">
    <text evidence="1">The sequence shown here is derived from an EMBL/GenBank/DDBJ whole genome shotgun (WGS) entry which is preliminary data.</text>
</comment>
<dbReference type="PANTHER" id="PTHR35564:SF4">
    <property type="entry name" value="CYTOPLASMIC PROTEIN"/>
    <property type="match status" value="1"/>
</dbReference>
<gene>
    <name evidence="1" type="primary">tssG</name>
    <name evidence="1" type="ORF">ACFOD9_09900</name>
</gene>
<sequence>MAMGQKVAVLSDRLRQRLRRATLPQAARVVEELAARAGRPAEVGHDAVPSEEPLRFAASERMHLVAGDLARVEPAGEDGRGAPVRLVANVLGLAGASPALPAPYSEMQLARRRARDWSFADFLNIFDHRALSFFYRIVRKYSWTLLAERGRRGAGDPVQQLLVALGGLSVEGLRERLDLPDAALVTLTAHLADSRRSARSVETILRTATGLPLRVIEACPVWMSVPRAEQTRIGLCGQFAQLGDDPAGDGEGGTGGLGGAAMIGASVLDVQHHYTVEIGPLGYGELHDFCARPDKRRVLSQLCILAAGLEQRPSLRLLIPVDEIPELQLGREGSEALLGWTTWLGRPEGRGGIAADCAIPISEAAIC</sequence>
<evidence type="ECO:0000313" key="2">
    <source>
        <dbReference type="Proteomes" id="UP001595604"/>
    </source>
</evidence>
<dbReference type="PANTHER" id="PTHR35564">
    <property type="match status" value="1"/>
</dbReference>
<organism evidence="1 2">
    <name type="scientific">Novosphingobium bradum</name>
    <dbReference type="NCBI Taxonomy" id="1737444"/>
    <lineage>
        <taxon>Bacteria</taxon>
        <taxon>Pseudomonadati</taxon>
        <taxon>Pseudomonadota</taxon>
        <taxon>Alphaproteobacteria</taxon>
        <taxon>Sphingomonadales</taxon>
        <taxon>Sphingomonadaceae</taxon>
        <taxon>Novosphingobium</taxon>
    </lineage>
</organism>
<proteinExistence type="predicted"/>
<dbReference type="EMBL" id="JBHRTQ010000007">
    <property type="protein sequence ID" value="MFC3174566.1"/>
    <property type="molecule type" value="Genomic_DNA"/>
</dbReference>
<dbReference type="Pfam" id="PF06996">
    <property type="entry name" value="T6SS_TssG"/>
    <property type="match status" value="1"/>
</dbReference>
<reference evidence="2" key="1">
    <citation type="journal article" date="2019" name="Int. J. Syst. Evol. Microbiol.">
        <title>The Global Catalogue of Microorganisms (GCM) 10K type strain sequencing project: providing services to taxonomists for standard genome sequencing and annotation.</title>
        <authorList>
            <consortium name="The Broad Institute Genomics Platform"/>
            <consortium name="The Broad Institute Genome Sequencing Center for Infectious Disease"/>
            <person name="Wu L."/>
            <person name="Ma J."/>
        </authorList>
    </citation>
    <scope>NUCLEOTIDE SEQUENCE [LARGE SCALE GENOMIC DNA]</scope>
    <source>
        <strain evidence="2">KCTC 42984</strain>
    </source>
</reference>
<keyword evidence="2" id="KW-1185">Reference proteome</keyword>
<dbReference type="Proteomes" id="UP001595604">
    <property type="component" value="Unassembled WGS sequence"/>
</dbReference>
<name>A0ABV7ITM2_9SPHN</name>
<dbReference type="NCBIfam" id="TIGR03347">
    <property type="entry name" value="VI_chp_1"/>
    <property type="match status" value="1"/>
</dbReference>